<sequence length="328" mass="33217">IQENDAVIGSIIKAAGNDLEIKSGATSALVFTGAAVAAQGALSVAGDLTVTGNDIISSSTTAITLDGADVEVVGDLTVTGADIVVGPNADADRSIKFGHIANPVIMGLDDDQNVFAIHTAAAFTADNDIELAADGTVTFNGKLLLPDGTQTAPAIGRLSGSGNTRAGIIFMDNIDGGGIGSVAITASGVKQFYFTDGFVQPVVNKDIALGKAAYRWSNVHTYGTRLYADANNRYVHLKAPDNLSSPAWELTLPDNDGDANQVLITDGDGVTSWGVSATATALAATGNIAMTGDVAWNVDFNGAGVTAAGTIQANAVEGSMLNTDVISG</sequence>
<evidence type="ECO:0000313" key="1">
    <source>
        <dbReference type="EMBL" id="SVC88455.1"/>
    </source>
</evidence>
<gene>
    <name evidence="1" type="ORF">METZ01_LOCUS341309</name>
</gene>
<name>A0A382QUB8_9ZZZZ</name>
<feature type="non-terminal residue" evidence="1">
    <location>
        <position position="1"/>
    </location>
</feature>
<dbReference type="EMBL" id="UINC01116599">
    <property type="protein sequence ID" value="SVC88455.1"/>
    <property type="molecule type" value="Genomic_DNA"/>
</dbReference>
<proteinExistence type="predicted"/>
<protein>
    <submittedName>
        <fullName evidence="1">Uncharacterized protein</fullName>
    </submittedName>
</protein>
<organism evidence="1">
    <name type="scientific">marine metagenome</name>
    <dbReference type="NCBI Taxonomy" id="408172"/>
    <lineage>
        <taxon>unclassified sequences</taxon>
        <taxon>metagenomes</taxon>
        <taxon>ecological metagenomes</taxon>
    </lineage>
</organism>
<dbReference type="AlphaFoldDB" id="A0A382QUB8"/>
<accession>A0A382QUB8</accession>
<reference evidence="1" key="1">
    <citation type="submission" date="2018-05" db="EMBL/GenBank/DDBJ databases">
        <authorList>
            <person name="Lanie J.A."/>
            <person name="Ng W.-L."/>
            <person name="Kazmierczak K.M."/>
            <person name="Andrzejewski T.M."/>
            <person name="Davidsen T.M."/>
            <person name="Wayne K.J."/>
            <person name="Tettelin H."/>
            <person name="Glass J.I."/>
            <person name="Rusch D."/>
            <person name="Podicherti R."/>
            <person name="Tsui H.-C.T."/>
            <person name="Winkler M.E."/>
        </authorList>
    </citation>
    <scope>NUCLEOTIDE SEQUENCE</scope>
</reference>
<feature type="non-terminal residue" evidence="1">
    <location>
        <position position="328"/>
    </location>
</feature>